<dbReference type="AlphaFoldDB" id="A0A2A4ISN9"/>
<dbReference type="EMBL" id="NWSH01008550">
    <property type="protein sequence ID" value="PCG62506.1"/>
    <property type="molecule type" value="Genomic_DNA"/>
</dbReference>
<name>A0A2A4ISN9_HELVI</name>
<organism evidence="2">
    <name type="scientific">Heliothis virescens</name>
    <name type="common">Tobacco budworm moth</name>
    <dbReference type="NCBI Taxonomy" id="7102"/>
    <lineage>
        <taxon>Eukaryota</taxon>
        <taxon>Metazoa</taxon>
        <taxon>Ecdysozoa</taxon>
        <taxon>Arthropoda</taxon>
        <taxon>Hexapoda</taxon>
        <taxon>Insecta</taxon>
        <taxon>Pterygota</taxon>
        <taxon>Neoptera</taxon>
        <taxon>Endopterygota</taxon>
        <taxon>Lepidoptera</taxon>
        <taxon>Glossata</taxon>
        <taxon>Ditrysia</taxon>
        <taxon>Noctuoidea</taxon>
        <taxon>Noctuidae</taxon>
        <taxon>Heliothinae</taxon>
        <taxon>Heliothis</taxon>
    </lineage>
</organism>
<accession>A0A2A4ISN9</accession>
<proteinExistence type="predicted"/>
<feature type="region of interest" description="Disordered" evidence="1">
    <location>
        <begin position="87"/>
        <end position="137"/>
    </location>
</feature>
<feature type="compositionally biased region" description="Low complexity" evidence="1">
    <location>
        <begin position="90"/>
        <end position="107"/>
    </location>
</feature>
<reference evidence="2" key="1">
    <citation type="submission" date="2017-09" db="EMBL/GenBank/DDBJ databases">
        <title>Contemporary evolution of a Lepidopteran species, Heliothis virescens, in response to modern agricultural practices.</title>
        <authorList>
            <person name="Fritz M.L."/>
            <person name="Deyonke A.M."/>
            <person name="Papanicolaou A."/>
            <person name="Micinski S."/>
            <person name="Westbrook J."/>
            <person name="Gould F."/>
        </authorList>
    </citation>
    <scope>NUCLEOTIDE SEQUENCE [LARGE SCALE GENOMIC DNA]</scope>
    <source>
        <strain evidence="2">HvINT-</strain>
        <tissue evidence="2">Whole body</tissue>
    </source>
</reference>
<protein>
    <submittedName>
        <fullName evidence="2">Uncharacterized protein</fullName>
    </submittedName>
</protein>
<comment type="caution">
    <text evidence="2">The sequence shown here is derived from an EMBL/GenBank/DDBJ whole genome shotgun (WGS) entry which is preliminary data.</text>
</comment>
<evidence type="ECO:0000313" key="2">
    <source>
        <dbReference type="EMBL" id="PCG62506.1"/>
    </source>
</evidence>
<gene>
    <name evidence="2" type="ORF">B5V51_14288</name>
</gene>
<sequence>MNFLENITLRRTRSKAQPKHDSDVTASTALNDTVDSVPEMSDDESEEVKALRDQILNITLELQTAQSRIEILTQENIQLKQLNETLTKQNNSGNNSSSNSGSTPKTKSATDKKTAKNKKKKIDSNAHSETNKGMETQVTQREYDYQVRAPKMCILSTDNKNKLLDIADNTLKWSKRCHYITPHGTTQQLLRDIKEKLSDFTQEDYCIIILIGEEDFRVTKVYVDIVTYIREILQEIKHTNVIICTPTFKCGNLQ</sequence>
<evidence type="ECO:0000256" key="1">
    <source>
        <dbReference type="SAM" id="MobiDB-lite"/>
    </source>
</evidence>
<feature type="compositionally biased region" description="Basic and acidic residues" evidence="1">
    <location>
        <begin position="122"/>
        <end position="132"/>
    </location>
</feature>
<feature type="compositionally biased region" description="Polar residues" evidence="1">
    <location>
        <begin position="24"/>
        <end position="34"/>
    </location>
</feature>
<feature type="region of interest" description="Disordered" evidence="1">
    <location>
        <begin position="1"/>
        <end position="45"/>
    </location>
</feature>